<name>A0ABY6D2P2_9BACT</name>
<dbReference type="InterPro" id="IPR016024">
    <property type="entry name" value="ARM-type_fold"/>
</dbReference>
<dbReference type="InterPro" id="IPR011989">
    <property type="entry name" value="ARM-like"/>
</dbReference>
<gene>
    <name evidence="1" type="ORF">N7E81_04820</name>
</gene>
<evidence type="ECO:0000313" key="1">
    <source>
        <dbReference type="EMBL" id="UXX80421.1"/>
    </source>
</evidence>
<dbReference type="RefSeq" id="WP_263052151.1">
    <property type="nucleotide sequence ID" value="NZ_CP106735.1"/>
</dbReference>
<organism evidence="1 2">
    <name type="scientific">Reichenbachiella carrageenanivorans</name>
    <dbReference type="NCBI Taxonomy" id="2979869"/>
    <lineage>
        <taxon>Bacteria</taxon>
        <taxon>Pseudomonadati</taxon>
        <taxon>Bacteroidota</taxon>
        <taxon>Cytophagia</taxon>
        <taxon>Cytophagales</taxon>
        <taxon>Reichenbachiellaceae</taxon>
        <taxon>Reichenbachiella</taxon>
    </lineage>
</organism>
<protein>
    <submittedName>
        <fullName evidence="1">HEAT repeat domain-containing protein</fullName>
    </submittedName>
</protein>
<sequence length="173" mass="19824">MAVTELVAQISGELDSKAYEVSDTLARIGTEEVVEEMIKLLSHENSDSKFLAARTLGKIKNNEAGLAPLLEAIQNKENSVIAGDLFMMLEDFDLSSKYVEIFKHFLNGSFKVSTQAKDLLDHKEFDITPRVIRKAKKHWEHYSNNVKQDELYDLRKIEVNEMLEDLEAYLKEE</sequence>
<dbReference type="EMBL" id="CP106735">
    <property type="protein sequence ID" value="UXX80421.1"/>
    <property type="molecule type" value="Genomic_DNA"/>
</dbReference>
<proteinExistence type="predicted"/>
<accession>A0ABY6D2P2</accession>
<evidence type="ECO:0000313" key="2">
    <source>
        <dbReference type="Proteomes" id="UP001062165"/>
    </source>
</evidence>
<keyword evidence="2" id="KW-1185">Reference proteome</keyword>
<dbReference type="Pfam" id="PF13646">
    <property type="entry name" value="HEAT_2"/>
    <property type="match status" value="1"/>
</dbReference>
<dbReference type="SUPFAM" id="SSF48371">
    <property type="entry name" value="ARM repeat"/>
    <property type="match status" value="1"/>
</dbReference>
<reference evidence="1" key="1">
    <citation type="submission" date="2022-10" db="EMBL/GenBank/DDBJ databases">
        <title>Comparative genomics and taxonomic characterization of three novel marine species of genus Reichenbachiella exhibiting antioxidant and polysaccharide degradation activities.</title>
        <authorList>
            <person name="Muhammad N."/>
            <person name="Lee Y.-J."/>
            <person name="Ko J."/>
            <person name="Kim S.-G."/>
        </authorList>
    </citation>
    <scope>NUCLEOTIDE SEQUENCE</scope>
    <source>
        <strain evidence="1">Wsw4-B4</strain>
    </source>
</reference>
<dbReference type="Proteomes" id="UP001062165">
    <property type="component" value="Chromosome"/>
</dbReference>
<dbReference type="Gene3D" id="1.25.10.10">
    <property type="entry name" value="Leucine-rich Repeat Variant"/>
    <property type="match status" value="1"/>
</dbReference>